<evidence type="ECO:0000256" key="1">
    <source>
        <dbReference type="SAM" id="MobiDB-lite"/>
    </source>
</evidence>
<feature type="region of interest" description="Disordered" evidence="1">
    <location>
        <begin position="99"/>
        <end position="123"/>
    </location>
</feature>
<reference evidence="3" key="1">
    <citation type="journal article" date="2005" name="PLoS Biol.">
        <title>The genomes of Oryza sativa: a history of duplications.</title>
        <authorList>
            <person name="Yu J."/>
            <person name="Wang J."/>
            <person name="Lin W."/>
            <person name="Li S."/>
            <person name="Li H."/>
            <person name="Zhou J."/>
            <person name="Ni P."/>
            <person name="Dong W."/>
            <person name="Hu S."/>
            <person name="Zeng C."/>
            <person name="Zhang J."/>
            <person name="Zhang Y."/>
            <person name="Li R."/>
            <person name="Xu Z."/>
            <person name="Li S."/>
            <person name="Li X."/>
            <person name="Zheng H."/>
            <person name="Cong L."/>
            <person name="Lin L."/>
            <person name="Yin J."/>
            <person name="Geng J."/>
            <person name="Li G."/>
            <person name="Shi J."/>
            <person name="Liu J."/>
            <person name="Lv H."/>
            <person name="Li J."/>
            <person name="Wang J."/>
            <person name="Deng Y."/>
            <person name="Ran L."/>
            <person name="Shi X."/>
            <person name="Wang X."/>
            <person name="Wu Q."/>
            <person name="Li C."/>
            <person name="Ren X."/>
            <person name="Wang J."/>
            <person name="Wang X."/>
            <person name="Li D."/>
            <person name="Liu D."/>
            <person name="Zhang X."/>
            <person name="Ji Z."/>
            <person name="Zhao W."/>
            <person name="Sun Y."/>
            <person name="Zhang Z."/>
            <person name="Bao J."/>
            <person name="Han Y."/>
            <person name="Dong L."/>
            <person name="Ji J."/>
            <person name="Chen P."/>
            <person name="Wu S."/>
            <person name="Liu J."/>
            <person name="Xiao Y."/>
            <person name="Bu D."/>
            <person name="Tan J."/>
            <person name="Yang L."/>
            <person name="Ye C."/>
            <person name="Zhang J."/>
            <person name="Xu J."/>
            <person name="Zhou Y."/>
            <person name="Yu Y."/>
            <person name="Zhang B."/>
            <person name="Zhuang S."/>
            <person name="Wei H."/>
            <person name="Liu B."/>
            <person name="Lei M."/>
            <person name="Yu H."/>
            <person name="Li Y."/>
            <person name="Xu H."/>
            <person name="Wei S."/>
            <person name="He X."/>
            <person name="Fang L."/>
            <person name="Zhang Z."/>
            <person name="Zhang Y."/>
            <person name="Huang X."/>
            <person name="Su Z."/>
            <person name="Tong W."/>
            <person name="Li J."/>
            <person name="Tong Z."/>
            <person name="Li S."/>
            <person name="Ye J."/>
            <person name="Wang L."/>
            <person name="Fang L."/>
            <person name="Lei T."/>
            <person name="Chen C."/>
            <person name="Chen H."/>
            <person name="Xu Z."/>
            <person name="Li H."/>
            <person name="Huang H."/>
            <person name="Zhang F."/>
            <person name="Xu H."/>
            <person name="Li N."/>
            <person name="Zhao C."/>
            <person name="Li S."/>
            <person name="Dong L."/>
            <person name="Huang Y."/>
            <person name="Li L."/>
            <person name="Xi Y."/>
            <person name="Qi Q."/>
            <person name="Li W."/>
            <person name="Zhang B."/>
            <person name="Hu W."/>
            <person name="Zhang Y."/>
            <person name="Tian X."/>
            <person name="Jiao Y."/>
            <person name="Liang X."/>
            <person name="Jin J."/>
            <person name="Gao L."/>
            <person name="Zheng W."/>
            <person name="Hao B."/>
            <person name="Liu S."/>
            <person name="Wang W."/>
            <person name="Yuan L."/>
            <person name="Cao M."/>
            <person name="McDermott J."/>
            <person name="Samudrala R."/>
            <person name="Wang J."/>
            <person name="Wong G.K."/>
            <person name="Yang H."/>
        </authorList>
    </citation>
    <scope>NUCLEOTIDE SEQUENCE [LARGE SCALE GENOMIC DNA]</scope>
</reference>
<sequence length="267" mass="28283">MAPPPPPCERRPVSLSDDMVAEILLLVPANSVGRLAAVCKQWRRVAADPTFLAARERRAPPLQLLRVSRRPSDSNGRQYDDAELSVVVPAPLISGGANSWRSTRVSERSAGAPSPETPANNGDDDDVLMFELDGALAVLKGGAMSTLKLWVLDDDVGGGGGGDAGEQWAPVWECKYSCMLPVSTPASVAVWDDDGGGGGDAGGATFTRRRITLYGVDETAARGRALHVFACGARNGGLLQVAFRENTVAHAFFKMHPSPAVRTFGFL</sequence>
<dbReference type="InterPro" id="IPR036047">
    <property type="entry name" value="F-box-like_dom_sf"/>
</dbReference>
<dbReference type="SUPFAM" id="SSF81383">
    <property type="entry name" value="F-box domain"/>
    <property type="match status" value="1"/>
</dbReference>
<dbReference type="SMART" id="SM00256">
    <property type="entry name" value="FBOX"/>
    <property type="match status" value="1"/>
</dbReference>
<evidence type="ECO:0000313" key="3">
    <source>
        <dbReference type="EMBL" id="EEE59059.1"/>
    </source>
</evidence>
<accession>B9F8G1</accession>
<dbReference type="AlphaFoldDB" id="B9F8G1"/>
<dbReference type="InterPro" id="IPR001810">
    <property type="entry name" value="F-box_dom"/>
</dbReference>
<proteinExistence type="predicted"/>
<gene>
    <name evidence="3" type="ORF">OsJ_10838</name>
</gene>
<name>B9F8G1_ORYSJ</name>
<dbReference type="EMBL" id="CM000140">
    <property type="protein sequence ID" value="EEE59059.1"/>
    <property type="molecule type" value="Genomic_DNA"/>
</dbReference>
<organism evidence="3">
    <name type="scientific">Oryza sativa subsp. japonica</name>
    <name type="common">Rice</name>
    <dbReference type="NCBI Taxonomy" id="39947"/>
    <lineage>
        <taxon>Eukaryota</taxon>
        <taxon>Viridiplantae</taxon>
        <taxon>Streptophyta</taxon>
        <taxon>Embryophyta</taxon>
        <taxon>Tracheophyta</taxon>
        <taxon>Spermatophyta</taxon>
        <taxon>Magnoliopsida</taxon>
        <taxon>Liliopsida</taxon>
        <taxon>Poales</taxon>
        <taxon>Poaceae</taxon>
        <taxon>BOP clade</taxon>
        <taxon>Oryzoideae</taxon>
        <taxon>Oryzeae</taxon>
        <taxon>Oryzinae</taxon>
        <taxon>Oryza</taxon>
        <taxon>Oryza sativa</taxon>
    </lineage>
</organism>
<dbReference type="Pfam" id="PF00646">
    <property type="entry name" value="F-box"/>
    <property type="match status" value="1"/>
</dbReference>
<reference evidence="3" key="2">
    <citation type="submission" date="2008-12" db="EMBL/GenBank/DDBJ databases">
        <title>Improved gene annotation of the rice (Oryza sativa) genomes.</title>
        <authorList>
            <person name="Wang J."/>
            <person name="Li R."/>
            <person name="Fan W."/>
            <person name="Huang Q."/>
            <person name="Zhang J."/>
            <person name="Zhou Y."/>
            <person name="Hu Y."/>
            <person name="Zi S."/>
            <person name="Li J."/>
            <person name="Ni P."/>
            <person name="Zheng H."/>
            <person name="Zhang Y."/>
            <person name="Zhao M."/>
            <person name="Hao Q."/>
            <person name="McDermott J."/>
            <person name="Samudrala R."/>
            <person name="Kristiansen K."/>
            <person name="Wong G.K.-S."/>
        </authorList>
    </citation>
    <scope>NUCLEOTIDE SEQUENCE</scope>
</reference>
<protein>
    <recommendedName>
        <fullName evidence="2">F-box domain-containing protein</fullName>
    </recommendedName>
</protein>
<dbReference type="Gene3D" id="1.20.1280.50">
    <property type="match status" value="1"/>
</dbReference>
<evidence type="ECO:0000259" key="2">
    <source>
        <dbReference type="SMART" id="SM00256"/>
    </source>
</evidence>
<dbReference type="Proteomes" id="UP000007752">
    <property type="component" value="Chromosome 3"/>
</dbReference>
<feature type="domain" description="F-box" evidence="2">
    <location>
        <begin position="15"/>
        <end position="55"/>
    </location>
</feature>